<accession>A0A845U9F5</accession>
<gene>
    <name evidence="1" type="ORF">GL267_12850</name>
</gene>
<dbReference type="AlphaFoldDB" id="A0A845U9F5"/>
<organism evidence="1">
    <name type="scientific">Acidithiobacillus ferrianus</name>
    <dbReference type="NCBI Taxonomy" id="2678518"/>
    <lineage>
        <taxon>Bacteria</taxon>
        <taxon>Pseudomonadati</taxon>
        <taxon>Pseudomonadota</taxon>
        <taxon>Acidithiobacillia</taxon>
        <taxon>Acidithiobacillales</taxon>
        <taxon>Acidithiobacillaceae</taxon>
        <taxon>Acidithiobacillus</taxon>
    </lineage>
</organism>
<name>A0A845U9F5_9PROT</name>
<protein>
    <submittedName>
        <fullName evidence="1">Uncharacterized protein</fullName>
    </submittedName>
</protein>
<proteinExistence type="predicted"/>
<dbReference type="RefSeq" id="WP_163098670.1">
    <property type="nucleotide sequence ID" value="NZ_CP127523.1"/>
</dbReference>
<comment type="caution">
    <text evidence="1">The sequence shown here is derived from an EMBL/GenBank/DDBJ whole genome shotgun (WGS) entry which is preliminary data.</text>
</comment>
<dbReference type="EMBL" id="WNJL01000037">
    <property type="protein sequence ID" value="NDU43483.1"/>
    <property type="molecule type" value="Genomic_DNA"/>
</dbReference>
<evidence type="ECO:0000313" key="1">
    <source>
        <dbReference type="EMBL" id="NDU43483.1"/>
    </source>
</evidence>
<sequence>MKKEKLSEKLWCVYLDINLDPQWCLAESKEAKALSSCPSYIVGYYSNRKDPQMLEDAAITRRELRVLREAA</sequence>
<reference evidence="1" key="1">
    <citation type="submission" date="2019-11" db="EMBL/GenBank/DDBJ databases">
        <title>Acidithiobacillus ferrianus sp. nov.: a facultatively anaerobic and extremely acidophilic chemolithoautotroph.</title>
        <authorList>
            <person name="Norris P.R."/>
            <person name="Falagan C."/>
            <person name="Moya-Beltran A."/>
            <person name="Castro M."/>
            <person name="Quatrini R."/>
            <person name="Johnson D.B."/>
        </authorList>
    </citation>
    <scope>NUCLEOTIDE SEQUENCE [LARGE SCALE GENOMIC DNA]</scope>
    <source>
        <strain evidence="1">MG</strain>
    </source>
</reference>